<keyword evidence="2" id="KW-1185">Reference proteome</keyword>
<reference evidence="2" key="1">
    <citation type="submission" date="2016-10" db="EMBL/GenBank/DDBJ databases">
        <authorList>
            <person name="Varghese N."/>
            <person name="Submissions S."/>
        </authorList>
    </citation>
    <scope>NUCLEOTIDE SEQUENCE [LARGE SCALE GENOMIC DNA]</scope>
    <source>
        <strain evidence="2">DSM 25730</strain>
    </source>
</reference>
<dbReference type="AlphaFoldDB" id="A0A1I1NJ87"/>
<organism evidence="1 2">
    <name type="scientific">Algibacter pectinivorans</name>
    <dbReference type="NCBI Taxonomy" id="870482"/>
    <lineage>
        <taxon>Bacteria</taxon>
        <taxon>Pseudomonadati</taxon>
        <taxon>Bacteroidota</taxon>
        <taxon>Flavobacteriia</taxon>
        <taxon>Flavobacteriales</taxon>
        <taxon>Flavobacteriaceae</taxon>
        <taxon>Algibacter</taxon>
    </lineage>
</organism>
<gene>
    <name evidence="1" type="ORF">SAMN04487987_102355</name>
</gene>
<evidence type="ECO:0000313" key="1">
    <source>
        <dbReference type="EMBL" id="SFC97774.1"/>
    </source>
</evidence>
<accession>A0A1I1NJ87</accession>
<evidence type="ECO:0000313" key="2">
    <source>
        <dbReference type="Proteomes" id="UP000199439"/>
    </source>
</evidence>
<dbReference type="Proteomes" id="UP000199439">
    <property type="component" value="Unassembled WGS sequence"/>
</dbReference>
<name>A0A1I1NJ87_9FLAO</name>
<sequence length="49" mass="5611">MQEITLKEHTRAELEIQMVKNAEFGFLPVGNVVKNQNGLFEIQMVKHGI</sequence>
<dbReference type="EMBL" id="FOMI01000002">
    <property type="protein sequence ID" value="SFC97774.1"/>
    <property type="molecule type" value="Genomic_DNA"/>
</dbReference>
<protein>
    <submittedName>
        <fullName evidence="1">Uncharacterized protein</fullName>
    </submittedName>
</protein>
<dbReference type="STRING" id="870482.SAMN04487987_102355"/>
<proteinExistence type="predicted"/>
<dbReference type="RefSeq" id="WP_175473507.1">
    <property type="nucleotide sequence ID" value="NZ_FOMI01000002.1"/>
</dbReference>